<dbReference type="GO" id="GO:0016787">
    <property type="term" value="F:hydrolase activity"/>
    <property type="evidence" value="ECO:0007669"/>
    <property type="project" value="UniProtKB-KW"/>
</dbReference>
<dbReference type="Gene3D" id="3.40.50.300">
    <property type="entry name" value="P-loop containing nucleotide triphosphate hydrolases"/>
    <property type="match status" value="1"/>
</dbReference>
<dbReference type="EMBL" id="CP155447">
    <property type="protein sequence ID" value="XBH05689.1"/>
    <property type="molecule type" value="Genomic_DNA"/>
</dbReference>
<dbReference type="InterPro" id="IPR027417">
    <property type="entry name" value="P-loop_NTPase"/>
</dbReference>
<keyword evidence="1" id="KW-0547">Nucleotide-binding</keyword>
<proteinExistence type="predicted"/>
<evidence type="ECO:0000256" key="3">
    <source>
        <dbReference type="ARBA" id="ARBA00022840"/>
    </source>
</evidence>
<dbReference type="SUPFAM" id="SSF52540">
    <property type="entry name" value="P-loop containing nucleoside triphosphate hydrolases"/>
    <property type="match status" value="1"/>
</dbReference>
<dbReference type="InterPro" id="IPR014015">
    <property type="entry name" value="Helicase_SF3_DNA-vir"/>
</dbReference>
<evidence type="ECO:0000259" key="4">
    <source>
        <dbReference type="PROSITE" id="PS51206"/>
    </source>
</evidence>
<dbReference type="PROSITE" id="PS51206">
    <property type="entry name" value="SF3_HELICASE_1"/>
    <property type="match status" value="1"/>
</dbReference>
<dbReference type="InterPro" id="IPR045455">
    <property type="entry name" value="NrS-1_pol-like_helicase"/>
</dbReference>
<keyword evidence="3" id="KW-0067">ATP-binding</keyword>
<protein>
    <submittedName>
        <fullName evidence="5">Phage/plasmid primase, P4 family</fullName>
    </submittedName>
</protein>
<feature type="domain" description="SF3 helicase" evidence="4">
    <location>
        <begin position="582"/>
        <end position="740"/>
    </location>
</feature>
<sequence length="889" mass="98364">MTLTHDSETILRFAQAIMPADTVIEFRVIRARFKNGFVEASDYASTLSGWYDNPHDLMVDATRLRGVSGFVTSNPCNRDLLARSYNKLVKVQHATKASDILALRWLFTDIDPERAAGISATDAERALALGRRDAIFSAYPGLAEASLAGSSGNGAYILTRIPDMENTEANRDLIAKALQIIGLQHDDEKVSIDEKTKDPSRVMALAGTVKCKGSNIPERPWRVATLDTVPEAGRTFDLAGFVAQHAEMLPKVATRPAKAVRSSVLVASSGEYLGPSLDSVAKVYRASRYLSGIAPAVSGEDGHDQTFDAACALVKGYDLAPCEARPILAEWNLRCSPPWSDSELDHKLIQADEKPDDKPRGYLFHVAKEGAISPTSITIGGEVVEDEDAGCLPGFEDNPHRIAREYLRTKHNHPDGHTIRYWNGEFHAWESGAYRVRKDKEIKGKLASMMDEDFYRIYIEQLTEFAQSSDEKAKAPRPIPVTTALTGHVHQAMSGLVMLDASKYPAQPCWIDDKSGWSVAEILPMPNAIVHLPSFVEGKLCTRKPTPRLFCPYVLDYEWLPDAPAPTQFLEFLEQLWPGDSESIEFLQEWMGLMLVPDGSYEKIAAFIGPPRAGKGVIASIIRKLIGVANCAGPTLSSLGTDFGLETLIGKLAAIIDDARLSGKTDQAVITERLLTISGKGHLSVGRKFRSDWEGELPCRITLISNEPPRLIDQSGALPNRFIVLRFNQSFLGREDPSLKERLTSELPGILLWAIEGWRRLRDRGRFIPPTSGLEIHEEMEDMASPIATFAKECLTVHVEETMDKADAYRAWKTWCETNGKKEIGEMSVFGRNLRSAVPSLVAYQRRDGSRRIWAYRGVGLIPPSEMFGSPPDSEPVVYTNEQGEPIPF</sequence>
<dbReference type="RefSeq" id="WP_406698537.1">
    <property type="nucleotide sequence ID" value="NZ_CP155447.1"/>
</dbReference>
<evidence type="ECO:0000256" key="1">
    <source>
        <dbReference type="ARBA" id="ARBA00022741"/>
    </source>
</evidence>
<accession>A0AAU7CJV7</accession>
<gene>
    <name evidence="5" type="ORF">V5E97_06610</name>
</gene>
<evidence type="ECO:0000256" key="2">
    <source>
        <dbReference type="ARBA" id="ARBA00022801"/>
    </source>
</evidence>
<dbReference type="InterPro" id="IPR006500">
    <property type="entry name" value="Helicase_put_C_phage/plasmid"/>
</dbReference>
<dbReference type="GO" id="GO:0005524">
    <property type="term" value="F:ATP binding"/>
    <property type="evidence" value="ECO:0007669"/>
    <property type="project" value="UniProtKB-KW"/>
</dbReference>
<dbReference type="InterPro" id="IPR051620">
    <property type="entry name" value="ORF904-like_C"/>
</dbReference>
<dbReference type="PANTHER" id="PTHR35372">
    <property type="entry name" value="ATP BINDING PROTEIN-RELATED"/>
    <property type="match status" value="1"/>
</dbReference>
<dbReference type="NCBIfam" id="TIGR01613">
    <property type="entry name" value="primase_Cterm"/>
    <property type="match status" value="1"/>
</dbReference>
<name>A0AAU7CJV7_9BACT</name>
<keyword evidence="2" id="KW-0378">Hydrolase</keyword>
<dbReference type="PANTHER" id="PTHR35372:SF2">
    <property type="entry name" value="SF3 HELICASE DOMAIN-CONTAINING PROTEIN"/>
    <property type="match status" value="1"/>
</dbReference>
<evidence type="ECO:0000313" key="5">
    <source>
        <dbReference type="EMBL" id="XBH05689.1"/>
    </source>
</evidence>
<reference evidence="5" key="1">
    <citation type="submission" date="2024-05" db="EMBL/GenBank/DDBJ databases">
        <title>Planctomycetes of the genus Singulisphaera possess chitinolytic capabilities.</title>
        <authorList>
            <person name="Ivanova A."/>
        </authorList>
    </citation>
    <scope>NUCLEOTIDE SEQUENCE</scope>
    <source>
        <strain evidence="5">Ch08T</strain>
    </source>
</reference>
<dbReference type="Pfam" id="PF19263">
    <property type="entry name" value="DUF5906"/>
    <property type="match status" value="1"/>
</dbReference>
<organism evidence="5">
    <name type="scientific">Singulisphaera sp. Ch08</name>
    <dbReference type="NCBI Taxonomy" id="3120278"/>
    <lineage>
        <taxon>Bacteria</taxon>
        <taxon>Pseudomonadati</taxon>
        <taxon>Planctomycetota</taxon>
        <taxon>Planctomycetia</taxon>
        <taxon>Isosphaerales</taxon>
        <taxon>Isosphaeraceae</taxon>
        <taxon>Singulisphaera</taxon>
    </lineage>
</organism>
<dbReference type="AlphaFoldDB" id="A0AAU7CJV7"/>